<feature type="domain" description="NmrA-like" evidence="1">
    <location>
        <begin position="2"/>
        <end position="246"/>
    </location>
</feature>
<comment type="caution">
    <text evidence="2">The sequence shown here is derived from an EMBL/GenBank/DDBJ whole genome shotgun (WGS) entry which is preliminary data.</text>
</comment>
<dbReference type="Gene3D" id="3.90.25.10">
    <property type="entry name" value="UDP-galactose 4-epimerase, domain 1"/>
    <property type="match status" value="1"/>
</dbReference>
<sequence>MKILVTGATGNLGSAVVEALKSENITLKAGARNPEKLSPGTETVRFDFNDAETFAPALDGVDAVFLQAPPMDPNSPALLKPFIALAAERGIKHIVFNSALGADANEKSPLRIIERTLMDSGVPYTITRPNFFMENFSAGFIAPMIAQASAFFLAADDAKTSFISVEDIAAVVAAAFAEGLTGKAFNLTGPRALNRTEAAALISEAAGKTITYNAIPEDAMLQGARDNGMPEGHVQFLAALYQAVRNGWTEPTTPDVEQVLGRPPVSFEEFALKNSNAWK</sequence>
<dbReference type="PANTHER" id="PTHR43162">
    <property type="match status" value="1"/>
</dbReference>
<dbReference type="EMBL" id="JARVCO010000007">
    <property type="protein sequence ID" value="MDZ8117976.1"/>
    <property type="molecule type" value="Genomic_DNA"/>
</dbReference>
<gene>
    <name evidence="2" type="ORF">P9H32_04990</name>
</gene>
<dbReference type="EC" id="1.6.5.2" evidence="2"/>
<dbReference type="Gene3D" id="3.40.50.720">
    <property type="entry name" value="NAD(P)-binding Rossmann-like Domain"/>
    <property type="match status" value="1"/>
</dbReference>
<evidence type="ECO:0000259" key="1">
    <source>
        <dbReference type="Pfam" id="PF05368"/>
    </source>
</evidence>
<dbReference type="Pfam" id="PF05368">
    <property type="entry name" value="NmrA"/>
    <property type="match status" value="1"/>
</dbReference>
<dbReference type="InterPro" id="IPR036291">
    <property type="entry name" value="NAD(P)-bd_dom_sf"/>
</dbReference>
<dbReference type="Proteomes" id="UP001290861">
    <property type="component" value="Unassembled WGS sequence"/>
</dbReference>
<dbReference type="GO" id="GO:0003955">
    <property type="term" value="F:NAD(P)H dehydrogenase (quinone) activity"/>
    <property type="evidence" value="ECO:0007669"/>
    <property type="project" value="UniProtKB-EC"/>
</dbReference>
<dbReference type="InterPro" id="IPR008030">
    <property type="entry name" value="NmrA-like"/>
</dbReference>
<dbReference type="CDD" id="cd05269">
    <property type="entry name" value="TMR_SDR_a"/>
    <property type="match status" value="1"/>
</dbReference>
<evidence type="ECO:0000313" key="2">
    <source>
        <dbReference type="EMBL" id="MDZ8117976.1"/>
    </source>
</evidence>
<dbReference type="InterPro" id="IPR051604">
    <property type="entry name" value="Ergot_Alk_Oxidoreductase"/>
</dbReference>
<proteinExistence type="predicted"/>
<keyword evidence="2" id="KW-0560">Oxidoreductase</keyword>
<accession>A0ABU5MV59</accession>
<dbReference type="PANTHER" id="PTHR43162:SF1">
    <property type="entry name" value="PRESTALK A DIFFERENTIATION PROTEIN A"/>
    <property type="match status" value="1"/>
</dbReference>
<keyword evidence="3" id="KW-1185">Reference proteome</keyword>
<protein>
    <submittedName>
        <fullName evidence="2">SDR family oxidoreductase</fullName>
        <ecNumber evidence="2">1.6.5.2</ecNumber>
    </submittedName>
</protein>
<reference evidence="2 3" key="1">
    <citation type="journal article" date="2024" name="Appl. Environ. Microbiol.">
        <title>Pontiella agarivorans sp. nov., a novel marine anaerobic bacterium capable of degrading macroalgal polysaccharides and fixing nitrogen.</title>
        <authorList>
            <person name="Liu N."/>
            <person name="Kivenson V."/>
            <person name="Peng X."/>
            <person name="Cui Z."/>
            <person name="Lankiewicz T.S."/>
            <person name="Gosselin K.M."/>
            <person name="English C.J."/>
            <person name="Blair E.M."/>
            <person name="O'Malley M.A."/>
            <person name="Valentine D.L."/>
        </authorList>
    </citation>
    <scope>NUCLEOTIDE SEQUENCE [LARGE SCALE GENOMIC DNA]</scope>
    <source>
        <strain evidence="2 3">NLcol2</strain>
    </source>
</reference>
<organism evidence="2 3">
    <name type="scientific">Pontiella agarivorans</name>
    <dbReference type="NCBI Taxonomy" id="3038953"/>
    <lineage>
        <taxon>Bacteria</taxon>
        <taxon>Pseudomonadati</taxon>
        <taxon>Kiritimatiellota</taxon>
        <taxon>Kiritimatiellia</taxon>
        <taxon>Kiritimatiellales</taxon>
        <taxon>Pontiellaceae</taxon>
        <taxon>Pontiella</taxon>
    </lineage>
</organism>
<name>A0ABU5MV59_9BACT</name>
<evidence type="ECO:0000313" key="3">
    <source>
        <dbReference type="Proteomes" id="UP001290861"/>
    </source>
</evidence>
<dbReference type="SUPFAM" id="SSF51735">
    <property type="entry name" value="NAD(P)-binding Rossmann-fold domains"/>
    <property type="match status" value="1"/>
</dbReference>
<dbReference type="RefSeq" id="WP_322607776.1">
    <property type="nucleotide sequence ID" value="NZ_JARVCO010000007.1"/>
</dbReference>